<feature type="compositionally biased region" description="Acidic residues" evidence="2">
    <location>
        <begin position="383"/>
        <end position="399"/>
    </location>
</feature>
<evidence type="ECO:0000256" key="2">
    <source>
        <dbReference type="SAM" id="MobiDB-lite"/>
    </source>
</evidence>
<feature type="region of interest" description="Disordered" evidence="2">
    <location>
        <begin position="438"/>
        <end position="484"/>
    </location>
</feature>
<evidence type="ECO:0000313" key="6">
    <source>
        <dbReference type="EMBL" id="CAF3957714.1"/>
    </source>
</evidence>
<name>A0A8S2MHD5_9BILA</name>
<gene>
    <name evidence="5" type="ORF">OVA965_LOCUS21597</name>
    <name evidence="6" type="ORF">TMI583_LOCUS22289</name>
</gene>
<comment type="similarity">
    <text evidence="1">Belongs to the CBF/MAK21 family.</text>
</comment>
<feature type="compositionally biased region" description="Basic residues" evidence="2">
    <location>
        <begin position="471"/>
        <end position="484"/>
    </location>
</feature>
<dbReference type="GO" id="GO:0005634">
    <property type="term" value="C:nucleus"/>
    <property type="evidence" value="ECO:0007669"/>
    <property type="project" value="TreeGrafter"/>
</dbReference>
<dbReference type="InterPro" id="IPR040155">
    <property type="entry name" value="CEBPZ/Mak21-like"/>
</dbReference>
<feature type="compositionally biased region" description="Acidic residues" evidence="2">
    <location>
        <begin position="351"/>
        <end position="368"/>
    </location>
</feature>
<feature type="non-terminal residue" evidence="6">
    <location>
        <position position="1"/>
    </location>
</feature>
<evidence type="ECO:0000313" key="7">
    <source>
        <dbReference type="Proteomes" id="UP000682733"/>
    </source>
</evidence>
<evidence type="ECO:0000256" key="3">
    <source>
        <dbReference type="SAM" id="Phobius"/>
    </source>
</evidence>
<dbReference type="PANTHER" id="PTHR12048:SF0">
    <property type="entry name" value="CCAAT_ENHANCER-BINDING PROTEIN ZETA"/>
    <property type="match status" value="1"/>
</dbReference>
<dbReference type="EMBL" id="CAJNOK010011886">
    <property type="protein sequence ID" value="CAF1150882.1"/>
    <property type="molecule type" value="Genomic_DNA"/>
</dbReference>
<feature type="domain" description="CCAAT-binding factor" evidence="4">
    <location>
        <begin position="5"/>
        <end position="193"/>
    </location>
</feature>
<feature type="compositionally biased region" description="Basic residues" evidence="2">
    <location>
        <begin position="445"/>
        <end position="462"/>
    </location>
</feature>
<evidence type="ECO:0000256" key="1">
    <source>
        <dbReference type="ARBA" id="ARBA00007797"/>
    </source>
</evidence>
<proteinExistence type="inferred from homology"/>
<sequence>SEIDDRYYNCLYKKLSEPEWKSSKMLSLFLNLLYKSLMKDTMEMRIKSFLKRLLQICLFNDVPFICGILLLISEVLKKHQLGYQLLNYTQRPNFSASTKLAADDDEDEHFQDVTEEEQSENHIVPISTEEQPTSSWLHKNLQPTKSSTSNRSFSMDSTYDLYKRNPLYSGSEYCCMHELIMLSKHCHPTVALFTQKLLQGKPIEYDGNPLIDFTSMRFLDRFIYKNPKKQLNKHEKLGHKLKGKIYLPKGVKSLAVDSDEYAKLQTTNVPVDEQFLHTFMKMRHENSKGSENKKDEDEDEDDNRSVESVSDTEFDNYLDQFMEQVDPDDIDEENDIASNLQNVSRKHLDSDEMTYGEDDQSDVDSGEEDERRPSKKHQFNLNDGEDNDEENGGLEEQETFGDKRGNNIGENFKVNNDKELKQVKWELDRERKFRDRDRKYESHLKKTGQVKRKLTRRQKRKNLHNENVKRLNQKQKKKKKLRNT</sequence>
<dbReference type="InterPro" id="IPR005612">
    <property type="entry name" value="CCAAT-binding_factor"/>
</dbReference>
<feature type="compositionally biased region" description="Basic and acidic residues" evidence="2">
    <location>
        <begin position="283"/>
        <end position="295"/>
    </location>
</feature>
<dbReference type="AlphaFoldDB" id="A0A8S2MHD5"/>
<dbReference type="Pfam" id="PF03914">
    <property type="entry name" value="CBF"/>
    <property type="match status" value="1"/>
</dbReference>
<organism evidence="6 7">
    <name type="scientific">Didymodactylos carnosus</name>
    <dbReference type="NCBI Taxonomy" id="1234261"/>
    <lineage>
        <taxon>Eukaryota</taxon>
        <taxon>Metazoa</taxon>
        <taxon>Spiralia</taxon>
        <taxon>Gnathifera</taxon>
        <taxon>Rotifera</taxon>
        <taxon>Eurotatoria</taxon>
        <taxon>Bdelloidea</taxon>
        <taxon>Philodinida</taxon>
        <taxon>Philodinidae</taxon>
        <taxon>Didymodactylos</taxon>
    </lineage>
</organism>
<dbReference type="PANTHER" id="PTHR12048">
    <property type="entry name" value="CCAAT-BINDING FACTOR-RELATED"/>
    <property type="match status" value="1"/>
</dbReference>
<protein>
    <recommendedName>
        <fullName evidence="4">CCAAT-binding factor domain-containing protein</fullName>
    </recommendedName>
</protein>
<keyword evidence="3" id="KW-0472">Membrane</keyword>
<dbReference type="Proteomes" id="UP000677228">
    <property type="component" value="Unassembled WGS sequence"/>
</dbReference>
<dbReference type="EMBL" id="CAJOBA010031043">
    <property type="protein sequence ID" value="CAF3957714.1"/>
    <property type="molecule type" value="Genomic_DNA"/>
</dbReference>
<feature type="region of interest" description="Disordered" evidence="2">
    <location>
        <begin position="283"/>
        <end position="315"/>
    </location>
</feature>
<reference evidence="6" key="1">
    <citation type="submission" date="2021-02" db="EMBL/GenBank/DDBJ databases">
        <authorList>
            <person name="Nowell W R."/>
        </authorList>
    </citation>
    <scope>NUCLEOTIDE SEQUENCE</scope>
</reference>
<dbReference type="Proteomes" id="UP000682733">
    <property type="component" value="Unassembled WGS sequence"/>
</dbReference>
<accession>A0A8S2MHD5</accession>
<feature type="region of interest" description="Disordered" evidence="2">
    <location>
        <begin position="339"/>
        <end position="419"/>
    </location>
</feature>
<evidence type="ECO:0000259" key="4">
    <source>
        <dbReference type="Pfam" id="PF03914"/>
    </source>
</evidence>
<comment type="caution">
    <text evidence="6">The sequence shown here is derived from an EMBL/GenBank/DDBJ whole genome shotgun (WGS) entry which is preliminary data.</text>
</comment>
<keyword evidence="3" id="KW-0812">Transmembrane</keyword>
<keyword evidence="3" id="KW-1133">Transmembrane helix</keyword>
<feature type="transmembrane region" description="Helical" evidence="3">
    <location>
        <begin position="49"/>
        <end position="72"/>
    </location>
</feature>
<evidence type="ECO:0000313" key="5">
    <source>
        <dbReference type="EMBL" id="CAF1150882.1"/>
    </source>
</evidence>